<proteinExistence type="predicted"/>
<evidence type="ECO:0000313" key="1">
    <source>
        <dbReference type="EMBL" id="KAI9513237.1"/>
    </source>
</evidence>
<organism evidence="1 2">
    <name type="scientific">Russula earlei</name>
    <dbReference type="NCBI Taxonomy" id="71964"/>
    <lineage>
        <taxon>Eukaryota</taxon>
        <taxon>Fungi</taxon>
        <taxon>Dikarya</taxon>
        <taxon>Basidiomycota</taxon>
        <taxon>Agaricomycotina</taxon>
        <taxon>Agaricomycetes</taxon>
        <taxon>Russulales</taxon>
        <taxon>Russulaceae</taxon>
        <taxon>Russula</taxon>
    </lineage>
</organism>
<protein>
    <submittedName>
        <fullName evidence="1">Uncharacterized protein</fullName>
    </submittedName>
</protein>
<keyword evidence="2" id="KW-1185">Reference proteome</keyword>
<gene>
    <name evidence="1" type="ORF">F5148DRAFT_1157164</name>
</gene>
<accession>A0ACC0UQ65</accession>
<comment type="caution">
    <text evidence="1">The sequence shown here is derived from an EMBL/GenBank/DDBJ whole genome shotgun (WGS) entry which is preliminary data.</text>
</comment>
<name>A0ACC0UQ65_9AGAM</name>
<evidence type="ECO:0000313" key="2">
    <source>
        <dbReference type="Proteomes" id="UP001207468"/>
    </source>
</evidence>
<sequence>MALVIFGSSALLVMVLDGPVLALSDIMHRIAPGPDTPGHPENDSEKLFGAESSTPEPLDNAQIELMRNRVLEIIVSGASKMNTSSREKELLEMVIRLTSAHTPDVTQLCTQAKTIQELCRQRDFIINEVEEERARWEAERLGFDRLAEALIARRSHGGEPTYREEELERQVATLDADNKALRQKLSEYHLRVQSVEAELAQLRPVLLMQPYALTHSFPPSHNHYLPSSAHKADIARRVKRRKQGDADQDATEEELDNFGDNSRHRKRAQKKGGATLADARAEHVLLAARRVGRERASILAGSFHATARDKDKDLRNDTDQLEVTPKTPRKHQTVGVGNGSSTGVIYLNSPIPATADTASVEQSARGQVTQGKVARVNPLTSLDSLLTAASTISMIEDEDADGVGASVRRDSTPAHSVPGSDGKGPSERLGRARSALDVLADQAAVFSSQDHDNTSGKNKGKEKGKAKAPDQSGPGTRLDDEAPSARESVRQTSNSRDQAPQQRSQVASHQPTSALSQPTASGRGHDPPSTKPPLPKIAQPPTPTSPSAHLTTADSSQSTSTDSARTDDKEAI</sequence>
<reference evidence="1" key="1">
    <citation type="submission" date="2021-03" db="EMBL/GenBank/DDBJ databases">
        <title>Evolutionary priming and transition to the ectomycorrhizal habit in an iconic lineage of mushroom-forming fungi: is preadaptation a requirement?</title>
        <authorList>
            <consortium name="DOE Joint Genome Institute"/>
            <person name="Looney B.P."/>
            <person name="Miyauchi S."/>
            <person name="Morin E."/>
            <person name="Drula E."/>
            <person name="Courty P.E."/>
            <person name="Chicoki N."/>
            <person name="Fauchery L."/>
            <person name="Kohler A."/>
            <person name="Kuo A."/>
            <person name="LaButti K."/>
            <person name="Pangilinan J."/>
            <person name="Lipzen A."/>
            <person name="Riley R."/>
            <person name="Andreopoulos W."/>
            <person name="He G."/>
            <person name="Johnson J."/>
            <person name="Barry K.W."/>
            <person name="Grigoriev I.V."/>
            <person name="Nagy L."/>
            <person name="Hibbett D."/>
            <person name="Henrissat B."/>
            <person name="Matheny P.B."/>
            <person name="Labbe J."/>
            <person name="Martin A.F."/>
        </authorList>
    </citation>
    <scope>NUCLEOTIDE SEQUENCE</scope>
    <source>
        <strain evidence="1">BPL698</strain>
    </source>
</reference>
<dbReference type="EMBL" id="JAGFNK010000002">
    <property type="protein sequence ID" value="KAI9513237.1"/>
    <property type="molecule type" value="Genomic_DNA"/>
</dbReference>
<dbReference type="Proteomes" id="UP001207468">
    <property type="component" value="Unassembled WGS sequence"/>
</dbReference>